<evidence type="ECO:0000313" key="1">
    <source>
        <dbReference type="EMBL" id="ACV25394.1"/>
    </source>
</evidence>
<protein>
    <submittedName>
        <fullName evidence="1">Uncharacterized protein</fullName>
    </submittedName>
</protein>
<reference evidence="1" key="1">
    <citation type="submission" date="2009-08" db="EMBL/GenBank/DDBJ databases">
        <title>Complete sequence of plasmid of Methanocaldococcus fervens AG86.</title>
        <authorList>
            <consortium name="US DOE Joint Genome Institute"/>
            <person name="Lucas S."/>
            <person name="Copeland A."/>
            <person name="Lapidus A."/>
            <person name="Glavina del Rio T."/>
            <person name="Tice H."/>
            <person name="Bruce D."/>
            <person name="Goodwin L."/>
            <person name="Pitluck S."/>
            <person name="Chertkov O."/>
            <person name="Detter J.C."/>
            <person name="Han C."/>
            <person name="Tapia R."/>
            <person name="Larimer F."/>
            <person name="Land M."/>
            <person name="Hauser L."/>
            <person name="Kyrpides N."/>
            <person name="Ovchinnikova G."/>
            <person name="Lupa-Sieprawska M."/>
            <person name="Whitman W.B."/>
        </authorList>
    </citation>
    <scope>NUCLEOTIDE SEQUENCE [LARGE SCALE GENOMIC DNA]</scope>
    <source>
        <strain evidence="1">AG86</strain>
        <plasmid evidence="1">pMEFER01</plasmid>
    </source>
</reference>
<dbReference type="HOGENOM" id="CLU_3113052_0_0_2"/>
<dbReference type="GeneID" id="43321641"/>
<dbReference type="EMBL" id="CP001697">
    <property type="protein sequence ID" value="ACV25394.1"/>
    <property type="molecule type" value="Genomic_DNA"/>
</dbReference>
<keyword evidence="2" id="KW-1185">Reference proteome</keyword>
<accession>C7P9N7</accession>
<proteinExistence type="predicted"/>
<dbReference type="KEGG" id="mfe:Mefer_1591"/>
<keyword evidence="1" id="KW-0614">Plasmid</keyword>
<evidence type="ECO:0000313" key="2">
    <source>
        <dbReference type="Proteomes" id="UP000001495"/>
    </source>
</evidence>
<dbReference type="RefSeq" id="WP_012795038.1">
    <property type="nucleotide sequence ID" value="NC_013157.1"/>
</dbReference>
<sequence>MANGETLYTFSLGKGEYTRIVKGNKKGQYKLVKFKAKSKSKKSSKKKKRS</sequence>
<geneLocation type="plasmid" evidence="1 2">
    <name>pMEFER01</name>
</geneLocation>
<dbReference type="Proteomes" id="UP000001495">
    <property type="component" value="Plasmid pMEFER01"/>
</dbReference>
<dbReference type="AlphaFoldDB" id="C7P9N7"/>
<name>C7P9N7_METFA</name>
<organism evidence="1 2">
    <name type="scientific">Methanocaldococcus fervens (strain DSM 4213 / JCM 15782 / AG86)</name>
    <name type="common">Methanococcus fervens</name>
    <dbReference type="NCBI Taxonomy" id="573064"/>
    <lineage>
        <taxon>Archaea</taxon>
        <taxon>Methanobacteriati</taxon>
        <taxon>Methanobacteriota</taxon>
        <taxon>Methanomada group</taxon>
        <taxon>Methanococci</taxon>
        <taxon>Methanococcales</taxon>
        <taxon>Methanocaldococcaceae</taxon>
        <taxon>Methanocaldococcus</taxon>
    </lineage>
</organism>
<gene>
    <name evidence="1" type="ORF">Mefer_1591</name>
</gene>